<dbReference type="AlphaFoldDB" id="A0A6C0JKD2"/>
<evidence type="ECO:0000313" key="1">
    <source>
        <dbReference type="EMBL" id="QHU05501.1"/>
    </source>
</evidence>
<proteinExistence type="predicted"/>
<organism evidence="1">
    <name type="scientific">viral metagenome</name>
    <dbReference type="NCBI Taxonomy" id="1070528"/>
    <lineage>
        <taxon>unclassified sequences</taxon>
        <taxon>metagenomes</taxon>
        <taxon>organismal metagenomes</taxon>
    </lineage>
</organism>
<accession>A0A6C0JKD2</accession>
<protein>
    <submittedName>
        <fullName evidence="1">Uncharacterized protein</fullName>
    </submittedName>
</protein>
<dbReference type="EMBL" id="MN740417">
    <property type="protein sequence ID" value="QHU05501.1"/>
    <property type="molecule type" value="Genomic_DNA"/>
</dbReference>
<sequence>MEKMNLNEIKKLFIKHGNCNLYKDFTFQDVEDAKKKVYYQLLKERPSDSENIKKFLDNAANEILEEKFMMGKDKPVGVVVKNTVRDNLNPDYKNTIKRIINLDSQYRPNIYPIFSETSTETNECDYTVHLSEKLTNVVSLQIENVVIPYTFYNISKSQGNNFFIIEQSSDPTQSATIELPDGFYDTDKIISGINTLITYQRTNNGKSWLNLTFAKVDTTNKMKITNNSTSDDVIVYFFNSTLLMKANINNNITFNNNLGWIMGFRDIITDDTSVDFSYEIKNSNQSVTAEATIVSVPMTKYISIVLNDFNNNQANGTVVQPKNDTLFIKPTTHYNYQSNKNNKCLSNLKNGETLTEFINEEDRVLTKAQLYSRLQVNRHAESLNQQTFKLDCITKNNVLAIIPIDNSIPFGGYYFNDKIKCNREYHGPVEIEKLQVQLYNDKGFLLNLNGNNWNMTITTEHLYKY</sequence>
<reference evidence="1" key="1">
    <citation type="journal article" date="2020" name="Nature">
        <title>Giant virus diversity and host interactions through global metagenomics.</title>
        <authorList>
            <person name="Schulz F."/>
            <person name="Roux S."/>
            <person name="Paez-Espino D."/>
            <person name="Jungbluth S."/>
            <person name="Walsh D.A."/>
            <person name="Denef V.J."/>
            <person name="McMahon K.D."/>
            <person name="Konstantinidis K.T."/>
            <person name="Eloe-Fadrosh E.A."/>
            <person name="Kyrpides N.C."/>
            <person name="Woyke T."/>
        </authorList>
    </citation>
    <scope>NUCLEOTIDE SEQUENCE</scope>
    <source>
        <strain evidence="1">GVMAG-M-3300027736-24</strain>
    </source>
</reference>
<name>A0A6C0JKD2_9ZZZZ</name>